<evidence type="ECO:0000256" key="7">
    <source>
        <dbReference type="SAM" id="Phobius"/>
    </source>
</evidence>
<dbReference type="InterPro" id="IPR004681">
    <property type="entry name" value="TRAP_DctM"/>
</dbReference>
<dbReference type="PANTHER" id="PTHR33362">
    <property type="entry name" value="SIALIC ACID TRAP TRANSPORTER PERMEASE PROTEIN SIAT-RELATED"/>
    <property type="match status" value="1"/>
</dbReference>
<dbReference type="NCBIfam" id="TIGR00786">
    <property type="entry name" value="dctM"/>
    <property type="match status" value="1"/>
</dbReference>
<evidence type="ECO:0000256" key="3">
    <source>
        <dbReference type="ARBA" id="ARBA00022519"/>
    </source>
</evidence>
<feature type="transmembrane region" description="Helical" evidence="7">
    <location>
        <begin position="48"/>
        <end position="68"/>
    </location>
</feature>
<dbReference type="RefSeq" id="WP_220581640.1">
    <property type="nucleotide sequence ID" value="NZ_RKLT01000013.1"/>
</dbReference>
<keyword evidence="2" id="KW-1003">Cell membrane</keyword>
<name>A0AAW4PHJ1_9EURY</name>
<organism evidence="9 10">
    <name type="scientific">Haloarcula nitratireducens</name>
    <dbReference type="NCBI Taxonomy" id="2487749"/>
    <lineage>
        <taxon>Archaea</taxon>
        <taxon>Methanobacteriati</taxon>
        <taxon>Methanobacteriota</taxon>
        <taxon>Stenosarchaea group</taxon>
        <taxon>Halobacteria</taxon>
        <taxon>Halobacteriales</taxon>
        <taxon>Haloarculaceae</taxon>
        <taxon>Haloarcula</taxon>
    </lineage>
</organism>
<feature type="transmembrane region" description="Helical" evidence="7">
    <location>
        <begin position="241"/>
        <end position="257"/>
    </location>
</feature>
<evidence type="ECO:0000256" key="1">
    <source>
        <dbReference type="ARBA" id="ARBA00004429"/>
    </source>
</evidence>
<dbReference type="PANTHER" id="PTHR33362:SF2">
    <property type="entry name" value="TRAP TRANSPORTER LARGE PERMEASE PROTEIN"/>
    <property type="match status" value="1"/>
</dbReference>
<keyword evidence="5 7" id="KW-1133">Transmembrane helix</keyword>
<evidence type="ECO:0000256" key="5">
    <source>
        <dbReference type="ARBA" id="ARBA00022989"/>
    </source>
</evidence>
<proteinExistence type="predicted"/>
<feature type="transmembrane region" description="Helical" evidence="7">
    <location>
        <begin position="98"/>
        <end position="123"/>
    </location>
</feature>
<evidence type="ECO:0000313" key="10">
    <source>
        <dbReference type="Proteomes" id="UP001430455"/>
    </source>
</evidence>
<feature type="transmembrane region" description="Helical" evidence="7">
    <location>
        <begin position="135"/>
        <end position="160"/>
    </location>
</feature>
<dbReference type="GO" id="GO:0005886">
    <property type="term" value="C:plasma membrane"/>
    <property type="evidence" value="ECO:0007669"/>
    <property type="project" value="UniProtKB-SubCell"/>
</dbReference>
<comment type="caution">
    <text evidence="9">The sequence shown here is derived from an EMBL/GenBank/DDBJ whole genome shotgun (WGS) entry which is preliminary data.</text>
</comment>
<evidence type="ECO:0000259" key="8">
    <source>
        <dbReference type="Pfam" id="PF06808"/>
    </source>
</evidence>
<feature type="transmembrane region" description="Helical" evidence="7">
    <location>
        <begin position="277"/>
        <end position="294"/>
    </location>
</feature>
<gene>
    <name evidence="9" type="ORF">EGH23_19405</name>
</gene>
<dbReference type="Pfam" id="PF06808">
    <property type="entry name" value="DctM"/>
    <property type="match status" value="1"/>
</dbReference>
<dbReference type="GO" id="GO:0022857">
    <property type="term" value="F:transmembrane transporter activity"/>
    <property type="evidence" value="ECO:0007669"/>
    <property type="project" value="TreeGrafter"/>
</dbReference>
<reference evidence="9 10" key="1">
    <citation type="submission" date="2021-06" db="EMBL/GenBank/DDBJ databases">
        <title>Halomicroarcula sp. a new haloarchaeum isolated from saline soil.</title>
        <authorList>
            <person name="Duran-Viseras A."/>
            <person name="Sanchez-Porro C."/>
            <person name="Ventosa A."/>
        </authorList>
    </citation>
    <scope>NUCLEOTIDE SEQUENCE [LARGE SCALE GENOMIC DNA]</scope>
    <source>
        <strain evidence="9 10">F27</strain>
    </source>
</reference>
<protein>
    <submittedName>
        <fullName evidence="9">TRAP transporter large permease</fullName>
    </submittedName>
</protein>
<feature type="transmembrane region" description="Helical" evidence="7">
    <location>
        <begin position="213"/>
        <end position="234"/>
    </location>
</feature>
<evidence type="ECO:0000313" key="9">
    <source>
        <dbReference type="EMBL" id="MBX0297048.1"/>
    </source>
</evidence>
<evidence type="ECO:0000256" key="6">
    <source>
        <dbReference type="ARBA" id="ARBA00023136"/>
    </source>
</evidence>
<dbReference type="Proteomes" id="UP001430455">
    <property type="component" value="Unassembled WGS sequence"/>
</dbReference>
<feature type="transmembrane region" description="Helical" evidence="7">
    <location>
        <begin position="167"/>
        <end position="193"/>
    </location>
</feature>
<keyword evidence="3" id="KW-0997">Cell inner membrane</keyword>
<feature type="transmembrane region" description="Helical" evidence="7">
    <location>
        <begin position="397"/>
        <end position="414"/>
    </location>
</feature>
<dbReference type="EMBL" id="RKLT01000013">
    <property type="protein sequence ID" value="MBX0297048.1"/>
    <property type="molecule type" value="Genomic_DNA"/>
</dbReference>
<keyword evidence="6 7" id="KW-0472">Membrane</keyword>
<evidence type="ECO:0000256" key="4">
    <source>
        <dbReference type="ARBA" id="ARBA00022692"/>
    </source>
</evidence>
<keyword evidence="4 7" id="KW-0812">Transmembrane</keyword>
<feature type="transmembrane region" description="Helical" evidence="7">
    <location>
        <begin position="306"/>
        <end position="327"/>
    </location>
</feature>
<keyword evidence="10" id="KW-1185">Reference proteome</keyword>
<feature type="domain" description="TRAP C4-dicarboxylate transport system permease DctM subunit" evidence="8">
    <location>
        <begin position="8"/>
        <end position="417"/>
    </location>
</feature>
<feature type="transmembrane region" description="Helical" evidence="7">
    <location>
        <begin position="360"/>
        <end position="385"/>
    </location>
</feature>
<evidence type="ECO:0000256" key="2">
    <source>
        <dbReference type="ARBA" id="ARBA00022475"/>
    </source>
</evidence>
<sequence>MIELVPLLAILLALIFARIDIAFAIGTVSYLWLFIAGESMTTGVTRIFSGLNSFVLLAIPFFLLAGELMNNSEITDRIVRFANYTIGRIRGGLAQANVLASLFFAGITGAAVADVAALGSVFIPSMTEEGYDQDFSSAITAASSIVGPIIPPSIIIVIYGSVTSTSIGALFAAAVVPGLMLGAALMVITGVLSVRQNYPSHSPDVPRGEVPSLIFDSLVALTMPAIILGGILGGVFTPTEAAAIACVYALLIGGVFYRTLGRDDIRESLSVTLERSTQLYAIIGFASILSWMLAKEGITRELAAALIEMGLGPIAFMLVIGLVLLFVGTWLEIGAAAIILAPTLASIAQTLGIPAYQFGIMFIVTLNFGLITPPLGICLFAASSVSERPVWEISKKIVPFYVADIAVLLAIIYFPELTLAFPRLAGF</sequence>
<accession>A0AAW4PHJ1</accession>
<comment type="subcellular location">
    <subcellularLocation>
        <location evidence="1">Cell inner membrane</location>
        <topology evidence="1">Multi-pass membrane protein</topology>
    </subcellularLocation>
</comment>
<dbReference type="InterPro" id="IPR010656">
    <property type="entry name" value="DctM"/>
</dbReference>
<feature type="transmembrane region" description="Helical" evidence="7">
    <location>
        <begin position="333"/>
        <end position="353"/>
    </location>
</feature>
<dbReference type="AlphaFoldDB" id="A0AAW4PHJ1"/>
<dbReference type="PIRSF" id="PIRSF006066">
    <property type="entry name" value="HI0050"/>
    <property type="match status" value="1"/>
</dbReference>